<feature type="domain" description="Ribosomal RNA large subunit methyltransferase K/L-like methyltransferase" evidence="1">
    <location>
        <begin position="153"/>
        <end position="269"/>
    </location>
</feature>
<proteinExistence type="predicted"/>
<evidence type="ECO:0000313" key="3">
    <source>
        <dbReference type="Proteomes" id="UP001228504"/>
    </source>
</evidence>
<dbReference type="PANTHER" id="PTHR14911">
    <property type="entry name" value="THUMP DOMAIN-CONTAINING"/>
    <property type="match status" value="1"/>
</dbReference>
<keyword evidence="3" id="KW-1185">Reference proteome</keyword>
<dbReference type="SUPFAM" id="SSF53335">
    <property type="entry name" value="S-adenosyl-L-methionine-dependent methyltransferases"/>
    <property type="match status" value="1"/>
</dbReference>
<dbReference type="CDD" id="cd02440">
    <property type="entry name" value="AdoMet_MTases"/>
    <property type="match status" value="1"/>
</dbReference>
<dbReference type="PANTHER" id="PTHR14911:SF13">
    <property type="entry name" value="TRNA (GUANINE(6)-N2)-METHYLTRANSFERASE THUMP3"/>
    <property type="match status" value="1"/>
</dbReference>
<protein>
    <submittedName>
        <fullName evidence="2">tRNA G10 N-methylase Trm11</fullName>
    </submittedName>
</protein>
<gene>
    <name evidence="2" type="ORF">J2S18_002322</name>
</gene>
<dbReference type="InterPro" id="IPR029063">
    <property type="entry name" value="SAM-dependent_MTases_sf"/>
</dbReference>
<evidence type="ECO:0000259" key="1">
    <source>
        <dbReference type="Pfam" id="PF01170"/>
    </source>
</evidence>
<name>A0ABT9UVM4_9FIRM</name>
<organism evidence="2 3">
    <name type="scientific">Eubacterium multiforme</name>
    <dbReference type="NCBI Taxonomy" id="83339"/>
    <lineage>
        <taxon>Bacteria</taxon>
        <taxon>Bacillati</taxon>
        <taxon>Bacillota</taxon>
        <taxon>Clostridia</taxon>
        <taxon>Eubacteriales</taxon>
        <taxon>Eubacteriaceae</taxon>
        <taxon>Eubacterium</taxon>
    </lineage>
</organism>
<dbReference type="Pfam" id="PF01170">
    <property type="entry name" value="UPF0020"/>
    <property type="match status" value="1"/>
</dbReference>
<dbReference type="Gene3D" id="3.40.50.150">
    <property type="entry name" value="Vaccinia Virus protein VP39"/>
    <property type="match status" value="1"/>
</dbReference>
<accession>A0ABT9UVM4</accession>
<dbReference type="Proteomes" id="UP001228504">
    <property type="component" value="Unassembled WGS sequence"/>
</dbReference>
<evidence type="ECO:0000313" key="2">
    <source>
        <dbReference type="EMBL" id="MDQ0150375.1"/>
    </source>
</evidence>
<sequence length="314" mass="36232">MDYNKENKKYFYAINYQKGDESLCNMEMKYLFGKAIKDREFFSSLYINPSRSPFIKECIKVIYIEESLNNIIENIIKDKLALEGFKVCYIKSLENDNISYKERLNSMREIGLVIKGIPDMHNPKVNLAIMKLKDKWIFGIYEKNELLFLKHNKKPFSYSNALSTKVARALVNIAVGENINKKVIDPCCGVGTVVIEGISMGVNIIGYEINKQIAFNAKRNMEALGYEVNIVKGDMHNIKDQYDVAILDMPYGLFTKTTPELQRKIIETTRRISKKAIIITFENMDDMIEGEGFNIIDKGIICKNNFKRYINVCI</sequence>
<dbReference type="EMBL" id="JAUSUF010000009">
    <property type="protein sequence ID" value="MDQ0150375.1"/>
    <property type="molecule type" value="Genomic_DNA"/>
</dbReference>
<dbReference type="RefSeq" id="WP_307487026.1">
    <property type="nucleotide sequence ID" value="NZ_JAUSUF010000009.1"/>
</dbReference>
<dbReference type="InterPro" id="IPR000241">
    <property type="entry name" value="RlmKL-like_Mtase"/>
</dbReference>
<reference evidence="2 3" key="1">
    <citation type="submission" date="2023-07" db="EMBL/GenBank/DDBJ databases">
        <title>Genomic Encyclopedia of Type Strains, Phase IV (KMG-IV): sequencing the most valuable type-strain genomes for metagenomic binning, comparative biology and taxonomic classification.</title>
        <authorList>
            <person name="Goeker M."/>
        </authorList>
    </citation>
    <scope>NUCLEOTIDE SEQUENCE [LARGE SCALE GENOMIC DNA]</scope>
    <source>
        <strain evidence="2 3">DSM 20694</strain>
    </source>
</reference>
<comment type="caution">
    <text evidence="2">The sequence shown here is derived from an EMBL/GenBank/DDBJ whole genome shotgun (WGS) entry which is preliminary data.</text>
</comment>